<comment type="caution">
    <text evidence="1">The sequence shown here is derived from an EMBL/GenBank/DDBJ whole genome shotgun (WGS) entry which is preliminary data.</text>
</comment>
<dbReference type="Pfam" id="PF14284">
    <property type="entry name" value="PcfJ"/>
    <property type="match status" value="1"/>
</dbReference>
<dbReference type="InterPro" id="IPR025586">
    <property type="entry name" value="PcfJ"/>
</dbReference>
<protein>
    <submittedName>
        <fullName evidence="1">PcfJ domain-containing protein</fullName>
    </submittedName>
</protein>
<name>A0ABT2SN82_9FIRM</name>
<keyword evidence="2" id="KW-1185">Reference proteome</keyword>
<evidence type="ECO:0000313" key="1">
    <source>
        <dbReference type="EMBL" id="MCU6725751.1"/>
    </source>
</evidence>
<accession>A0ABT2SN82</accession>
<reference evidence="1 2" key="1">
    <citation type="journal article" date="2021" name="ISME Commun">
        <title>Automated analysis of genomic sequences facilitates high-throughput and comprehensive description of bacteria.</title>
        <authorList>
            <person name="Hitch T.C.A."/>
        </authorList>
    </citation>
    <scope>NUCLEOTIDE SEQUENCE [LARGE SCALE GENOMIC DNA]</scope>
    <source>
        <strain evidence="1 2">Sanger_29</strain>
    </source>
</reference>
<dbReference type="Proteomes" id="UP001652338">
    <property type="component" value="Unassembled WGS sequence"/>
</dbReference>
<proteinExistence type="predicted"/>
<dbReference type="EMBL" id="JAOQKE010000013">
    <property type="protein sequence ID" value="MCU6725751.1"/>
    <property type="molecule type" value="Genomic_DNA"/>
</dbReference>
<gene>
    <name evidence="1" type="ORF">OCV47_10380</name>
</gene>
<evidence type="ECO:0000313" key="2">
    <source>
        <dbReference type="Proteomes" id="UP001652338"/>
    </source>
</evidence>
<sequence length="708" mass="83880">MKWKSLEAVEIISPKKKKGLIAKAHKYKNCLVIDVYRDGGHYGRYAMDLDTGEYEFRKGKVTHKWKMATVIEGKSDYWQYKPNVSNQLVWDTEKDRITATKSLGGGDFGYKICSKEEDWLRNKRERSLELKYDRIRELMGRIPPEPEDGMKEKILDDQEIIFFFLDKTKKLCKCPICREEFPRKDLINVYGEGKAKHNDWVECPNCSREGLLKIRRNHMEQYGQILLLQNIDKEVSVARRFKWTVYSRYEYRTCVLGETIRIMMYRPHGYKIYYSQDGEHRNWYTKLCIPEWNDSNPCNQRVAECSLYPEGISEALKGTDYESLIRAFEAMANEGIVIDYNAAMAVGAKERGLGNTLEYLLKGQFTQLLKDTIKNCWTYREMYIGRLDLDGKTIEEVFRIKDRQKINRIRQMNGGEMVMEWMKYSDEQNDRISQDTLQWLTDHHITVTEMGKALLPITQKVSAEKFRNYLEKQSRHYAGNVKDTLEHWGDYLSMMVATDQKLDDELFYKPKNLKARHDALVNNRQKLEAVKRMNEDPEEREEEAKAMRDKFPEAEVILQDVREKYSYQGEEYIIRIPKDLVEIVEEGYALHHCGGSSDRYFNRICNRETYIGFCRKVGEENIPFYTIEFEPDGTIRQNRSYYDEEPDIDTIRGFLKEWQREIKKRLNRKDLEYARKSAVLREQNLQELEAKRNTFVLEKLKEDFMAAG</sequence>
<organism evidence="1 2">
    <name type="scientific">Muricoprocola aceti</name>
    <dbReference type="NCBI Taxonomy" id="2981772"/>
    <lineage>
        <taxon>Bacteria</taxon>
        <taxon>Bacillati</taxon>
        <taxon>Bacillota</taxon>
        <taxon>Clostridia</taxon>
        <taxon>Lachnospirales</taxon>
        <taxon>Lachnospiraceae</taxon>
        <taxon>Muricoprocola</taxon>
    </lineage>
</organism>
<dbReference type="RefSeq" id="WP_262655015.1">
    <property type="nucleotide sequence ID" value="NZ_JAOQKE010000013.1"/>
</dbReference>